<feature type="compositionally biased region" description="Basic residues" evidence="2">
    <location>
        <begin position="192"/>
        <end position="210"/>
    </location>
</feature>
<dbReference type="EMBL" id="JAHWGI010000143">
    <property type="protein sequence ID" value="KAK3910059.1"/>
    <property type="molecule type" value="Genomic_DNA"/>
</dbReference>
<comment type="caution">
    <text evidence="3">The sequence shown here is derived from an EMBL/GenBank/DDBJ whole genome shotgun (WGS) entry which is preliminary data.</text>
</comment>
<accession>A0AAE1GVS5</accession>
<evidence type="ECO:0000313" key="3">
    <source>
        <dbReference type="EMBL" id="KAK3910059.1"/>
    </source>
</evidence>
<protein>
    <submittedName>
        <fullName evidence="3">Cytochrome b-c1 complex subunit 7</fullName>
    </submittedName>
</protein>
<feature type="compositionally biased region" description="Basic and acidic residues" evidence="2">
    <location>
        <begin position="181"/>
        <end position="191"/>
    </location>
</feature>
<sequence>MANEDDYWCIVSNLSDPYADFKIVEASSLFKIKDGNKCYPFTPKSSKFSRHEEFGIVMGPMLVKHVILSMSSDFDELESALKTKRISAPVRLSMTPTEIPVSEFTFPLQVKEQRKETSNLHEDTIRSRRDDDSKLLAAYKKIQQGIQEPNTLTIEKENKVIEEDDEFESLGNLDGDHQVNLEQHVDDEGPVLKKKSKRKRKSNKGGKKIKEKVDKKDKEKIVKEPPKIPHTVPENIEPIDQGEQIDKVTEIANSSGLSGSESDIPQAEWIEAKQNHNTRKNPISNAEDKGKEGHDSLAVELSSHDTTANKKNESETHNVSGNNRGHTSSKSTQTGFLECASCQRLKTDLEISQQRLQDAYDKVKSQQETIDKLQNRRCEEDSILERMKSLMSKSEGDRKSSGAKVSKSSKLDKLPSNLLSPKDKEEVDEKLSLTSPLPFRVG</sequence>
<feature type="compositionally biased region" description="Basic and acidic residues" evidence="2">
    <location>
        <begin position="211"/>
        <end position="227"/>
    </location>
</feature>
<evidence type="ECO:0000313" key="4">
    <source>
        <dbReference type="Proteomes" id="UP001219518"/>
    </source>
</evidence>
<name>A0AAE1GVS5_9NEOP</name>
<feature type="region of interest" description="Disordered" evidence="2">
    <location>
        <begin position="384"/>
        <end position="442"/>
    </location>
</feature>
<evidence type="ECO:0000256" key="1">
    <source>
        <dbReference type="SAM" id="Coils"/>
    </source>
</evidence>
<evidence type="ECO:0000256" key="2">
    <source>
        <dbReference type="SAM" id="MobiDB-lite"/>
    </source>
</evidence>
<feature type="compositionally biased region" description="Basic and acidic residues" evidence="2">
    <location>
        <begin position="384"/>
        <end position="400"/>
    </location>
</feature>
<feature type="compositionally biased region" description="Basic and acidic residues" evidence="2">
    <location>
        <begin position="286"/>
        <end position="297"/>
    </location>
</feature>
<keyword evidence="4" id="KW-1185">Reference proteome</keyword>
<feature type="region of interest" description="Disordered" evidence="2">
    <location>
        <begin position="181"/>
        <end position="336"/>
    </location>
</feature>
<keyword evidence="1" id="KW-0175">Coiled coil</keyword>
<feature type="compositionally biased region" description="Polar residues" evidence="2">
    <location>
        <begin position="317"/>
        <end position="335"/>
    </location>
</feature>
<dbReference type="AlphaFoldDB" id="A0AAE1GVS5"/>
<reference evidence="3" key="2">
    <citation type="journal article" date="2023" name="BMC Genomics">
        <title>Pest status, molecular evolution, and epigenetic factors derived from the genome assembly of Frankliniella fusca, a thysanopteran phytovirus vector.</title>
        <authorList>
            <person name="Catto M.A."/>
            <person name="Labadie P.E."/>
            <person name="Jacobson A.L."/>
            <person name="Kennedy G.G."/>
            <person name="Srinivasan R."/>
            <person name="Hunt B.G."/>
        </authorList>
    </citation>
    <scope>NUCLEOTIDE SEQUENCE</scope>
    <source>
        <strain evidence="3">PL_HMW_Pooled</strain>
    </source>
</reference>
<reference evidence="3" key="1">
    <citation type="submission" date="2021-07" db="EMBL/GenBank/DDBJ databases">
        <authorList>
            <person name="Catto M.A."/>
            <person name="Jacobson A."/>
            <person name="Kennedy G."/>
            <person name="Labadie P."/>
            <person name="Hunt B.G."/>
            <person name="Srinivasan R."/>
        </authorList>
    </citation>
    <scope>NUCLEOTIDE SEQUENCE</scope>
    <source>
        <strain evidence="3">PL_HMW_Pooled</strain>
        <tissue evidence="3">Head</tissue>
    </source>
</reference>
<feature type="compositionally biased region" description="Basic and acidic residues" evidence="2">
    <location>
        <begin position="421"/>
        <end position="431"/>
    </location>
</feature>
<feature type="compositionally biased region" description="Polar residues" evidence="2">
    <location>
        <begin position="251"/>
        <end position="263"/>
    </location>
</feature>
<gene>
    <name evidence="3" type="ORF">KUF71_020068</name>
</gene>
<feature type="compositionally biased region" description="Basic and acidic residues" evidence="2">
    <location>
        <begin position="307"/>
        <end position="316"/>
    </location>
</feature>
<dbReference type="Proteomes" id="UP001219518">
    <property type="component" value="Unassembled WGS sequence"/>
</dbReference>
<feature type="coiled-coil region" evidence="1">
    <location>
        <begin position="342"/>
        <end position="376"/>
    </location>
</feature>
<organism evidence="3 4">
    <name type="scientific">Frankliniella fusca</name>
    <dbReference type="NCBI Taxonomy" id="407009"/>
    <lineage>
        <taxon>Eukaryota</taxon>
        <taxon>Metazoa</taxon>
        <taxon>Ecdysozoa</taxon>
        <taxon>Arthropoda</taxon>
        <taxon>Hexapoda</taxon>
        <taxon>Insecta</taxon>
        <taxon>Pterygota</taxon>
        <taxon>Neoptera</taxon>
        <taxon>Paraneoptera</taxon>
        <taxon>Thysanoptera</taxon>
        <taxon>Terebrantia</taxon>
        <taxon>Thripoidea</taxon>
        <taxon>Thripidae</taxon>
        <taxon>Frankliniella</taxon>
    </lineage>
</organism>
<proteinExistence type="predicted"/>